<evidence type="ECO:0000313" key="7">
    <source>
        <dbReference type="EMBL" id="CAD8043340.1"/>
    </source>
</evidence>
<comment type="caution">
    <text evidence="7">The sequence shown here is derived from an EMBL/GenBank/DDBJ whole genome shotgun (WGS) entry which is preliminary data.</text>
</comment>
<feature type="coiled-coil region" evidence="5">
    <location>
        <begin position="524"/>
        <end position="741"/>
    </location>
</feature>
<feature type="coiled-coil region" evidence="5">
    <location>
        <begin position="767"/>
        <end position="794"/>
    </location>
</feature>
<protein>
    <recommendedName>
        <fullName evidence="6">FYVE-type domain-containing protein</fullName>
    </recommendedName>
</protein>
<dbReference type="Pfam" id="PF01363">
    <property type="entry name" value="FYVE"/>
    <property type="match status" value="1"/>
</dbReference>
<sequence>MKKGPKFIKYVVNSGDRGKAKNCQICNQSFSALSAKEHQCKRCKRAVCEKCSPHKAFTIIDGVPSKAAHRQCNVCKEESESLKKFIHQYKIVFMEDTFSKEWLKSFGSSVEQANLDFDQSQREESNLRNKEESVKMKNELPQVFQEIVHYKNYSLSEFFYLVIKDFDITLILDSINRVLGTFLKIYPEVGYAPDQVFTTLFLLCFCSEASAYQILVFMYSLIIPHYTYPLSLRKEKCEFFTEIDKTMQVLTQAYKISSQDSPYVKTFLRYRLARYIQSFTINFFVFETTFFIINQLFLQPQTGYDDLTKYLATAYNGQIQIFRQQSQDDIELILLRNVRSAKIQDGYFLTKQVDFSKIIPAVQKSNSNISIRQPSFLQDSDQGTGIKQQDQIIILKSEIERLQKIIQEQQSKIEKQKLEIENLELKLSQTQQVISLYKTPGKDINIDQYISQQDEELQNLRRVTQQQKQNNFDLEKQQLQAYIKKLESQVFIEYKANIQLKEQLEQQSLSKSHASTASQDQYEYEILEKNFQKYKRKYEKLKAKQSSMDQNQQRSKKDEILIAELEGKLQLKEKQISELELKLNKNKFDTTAKIVELESSIEQLEKQNKLYKKSIQDFENRQSSLYKQDNSLVQQLQRQITDSQNESNFQLRQVQERFNQQIQSLQQQLQKEQKAKFLAESQLKDLTIKLEIQEKQSKQVTTQIQNNYQDISNGTENQKEIQQLQTQLKEQEERYQQLKQKHYAHLQMMIQVEKDKLINPEIQLSLINNQEKEITTLQEKLEKKKIKIKQLKQKEKAWMKINQDNVVKINQTTDSKQIGELLTKTIILLNLDSKVSTNHINDQAISIIVEKISHLIEIQTAFSEEFSNIFEDGQFVQKLNELMDQVEDSFVFDYNSLKSLIEKVNSVFSRINSTKQKILQIFKQTFDQNDLNQNPNLDIVILQLQQKLQQFQIDKEELESRIQQLQLSKNKYQQVQEESKREKKILQGVRDIIIDLPIFSPSEVFSFSEQKFKNKQIDQEDAKLILEVRNQQITTLKLILTEKQTQLETLNNGMIQLKDLMSNYFVQIMK</sequence>
<evidence type="ECO:0000256" key="4">
    <source>
        <dbReference type="PROSITE-ProRule" id="PRU00091"/>
    </source>
</evidence>
<evidence type="ECO:0000313" key="8">
    <source>
        <dbReference type="Proteomes" id="UP000688137"/>
    </source>
</evidence>
<keyword evidence="2 4" id="KW-0863">Zinc-finger</keyword>
<evidence type="ECO:0000256" key="1">
    <source>
        <dbReference type="ARBA" id="ARBA00022723"/>
    </source>
</evidence>
<evidence type="ECO:0000256" key="2">
    <source>
        <dbReference type="ARBA" id="ARBA00022771"/>
    </source>
</evidence>
<dbReference type="SMART" id="SM00064">
    <property type="entry name" value="FYVE"/>
    <property type="match status" value="1"/>
</dbReference>
<dbReference type="InterPro" id="IPR000306">
    <property type="entry name" value="Znf_FYVE"/>
</dbReference>
<keyword evidence="8" id="KW-1185">Reference proteome</keyword>
<dbReference type="AlphaFoldDB" id="A0A8S1JS11"/>
<dbReference type="GO" id="GO:0008270">
    <property type="term" value="F:zinc ion binding"/>
    <property type="evidence" value="ECO:0007669"/>
    <property type="project" value="UniProtKB-KW"/>
</dbReference>
<keyword evidence="1" id="KW-0479">Metal-binding</keyword>
<dbReference type="EMBL" id="CAJJDM010000001">
    <property type="protein sequence ID" value="CAD8043340.1"/>
    <property type="molecule type" value="Genomic_DNA"/>
</dbReference>
<dbReference type="InterPro" id="IPR052113">
    <property type="entry name" value="FYVE-type_Zinc_Finger"/>
</dbReference>
<dbReference type="CDD" id="cd00065">
    <property type="entry name" value="FYVE_like_SF"/>
    <property type="match status" value="1"/>
</dbReference>
<dbReference type="PANTHER" id="PTHR39490:SF8">
    <property type="entry name" value="ZINC FINGER FYVE DOMAIN-CONTAINING PROTEIN 21"/>
    <property type="match status" value="1"/>
</dbReference>
<keyword evidence="3" id="KW-0862">Zinc</keyword>
<keyword evidence="5" id="KW-0175">Coiled coil</keyword>
<evidence type="ECO:0000256" key="5">
    <source>
        <dbReference type="SAM" id="Coils"/>
    </source>
</evidence>
<feature type="coiled-coil region" evidence="5">
    <location>
        <begin position="941"/>
        <end position="982"/>
    </location>
</feature>
<proteinExistence type="predicted"/>
<evidence type="ECO:0000256" key="3">
    <source>
        <dbReference type="ARBA" id="ARBA00022833"/>
    </source>
</evidence>
<organism evidence="7 8">
    <name type="scientific">Paramecium primaurelia</name>
    <dbReference type="NCBI Taxonomy" id="5886"/>
    <lineage>
        <taxon>Eukaryota</taxon>
        <taxon>Sar</taxon>
        <taxon>Alveolata</taxon>
        <taxon>Ciliophora</taxon>
        <taxon>Intramacronucleata</taxon>
        <taxon>Oligohymenophorea</taxon>
        <taxon>Peniculida</taxon>
        <taxon>Parameciidae</taxon>
        <taxon>Paramecium</taxon>
    </lineage>
</organism>
<accession>A0A8S1JS11</accession>
<feature type="domain" description="FYVE-type" evidence="6">
    <location>
        <begin position="17"/>
        <end position="80"/>
    </location>
</feature>
<dbReference type="InterPro" id="IPR017455">
    <property type="entry name" value="Znf_FYVE-rel"/>
</dbReference>
<feature type="coiled-coil region" evidence="5">
    <location>
        <begin position="392"/>
        <end position="489"/>
    </location>
</feature>
<evidence type="ECO:0000259" key="6">
    <source>
        <dbReference type="PROSITE" id="PS50178"/>
    </source>
</evidence>
<dbReference type="PROSITE" id="PS50178">
    <property type="entry name" value="ZF_FYVE"/>
    <property type="match status" value="1"/>
</dbReference>
<dbReference type="PANTHER" id="PTHR39490">
    <property type="entry name" value="ARRESTIN DOMAIN-CONTAINING PROTEIN D"/>
    <property type="match status" value="1"/>
</dbReference>
<reference evidence="7" key="1">
    <citation type="submission" date="2021-01" db="EMBL/GenBank/DDBJ databases">
        <authorList>
            <consortium name="Genoscope - CEA"/>
            <person name="William W."/>
        </authorList>
    </citation>
    <scope>NUCLEOTIDE SEQUENCE</scope>
</reference>
<gene>
    <name evidence="7" type="ORF">PPRIM_AZ9-3.1.T0040564</name>
</gene>
<dbReference type="Proteomes" id="UP000688137">
    <property type="component" value="Unassembled WGS sequence"/>
</dbReference>
<name>A0A8S1JS11_PARPR</name>
<dbReference type="OMA" id="AKEHQCK"/>